<evidence type="ECO:0000256" key="1">
    <source>
        <dbReference type="SAM" id="MobiDB-lite"/>
    </source>
</evidence>
<name>A0A6G7Y5P6_9ACTN</name>
<dbReference type="Proteomes" id="UP000501058">
    <property type="component" value="Chromosome"/>
</dbReference>
<gene>
    <name evidence="3" type="ORF">G7070_07955</name>
</gene>
<reference evidence="3 4" key="1">
    <citation type="submission" date="2020-03" db="EMBL/GenBank/DDBJ databases">
        <title>Propioniciclava sp. nov., isolated from Hydrophilus acuminatus.</title>
        <authorList>
            <person name="Hyun D.-W."/>
            <person name="Bae J.-W."/>
        </authorList>
    </citation>
    <scope>NUCLEOTIDE SEQUENCE [LARGE SCALE GENOMIC DNA]</scope>
    <source>
        <strain evidence="3 4">HDW11</strain>
    </source>
</reference>
<dbReference type="EMBL" id="CP049865">
    <property type="protein sequence ID" value="QIK72214.1"/>
    <property type="molecule type" value="Genomic_DNA"/>
</dbReference>
<organism evidence="3 4">
    <name type="scientific">Propioniciclava coleopterorum</name>
    <dbReference type="NCBI Taxonomy" id="2714937"/>
    <lineage>
        <taxon>Bacteria</taxon>
        <taxon>Bacillati</taxon>
        <taxon>Actinomycetota</taxon>
        <taxon>Actinomycetes</taxon>
        <taxon>Propionibacteriales</taxon>
        <taxon>Propionibacteriaceae</taxon>
        <taxon>Propioniciclava</taxon>
    </lineage>
</organism>
<evidence type="ECO:0008006" key="5">
    <source>
        <dbReference type="Google" id="ProtNLM"/>
    </source>
</evidence>
<dbReference type="RefSeq" id="WP_166233290.1">
    <property type="nucleotide sequence ID" value="NZ_CP049865.1"/>
</dbReference>
<feature type="transmembrane region" description="Helical" evidence="2">
    <location>
        <begin position="70"/>
        <end position="92"/>
    </location>
</feature>
<evidence type="ECO:0000313" key="4">
    <source>
        <dbReference type="Proteomes" id="UP000501058"/>
    </source>
</evidence>
<sequence length="291" mass="29915">MSDTGTQAAGLGTRGARYTLLVVWTLGLWSTLVDTLPGEAVAIAVATALQAWCLLVLTTPGQGRLSVPRAAFCAAAAVAAALLAVPTASPPADSWSFNFPTYLLGLLTTRGNVRLGVGGGGLLIVSGIVFGASIGADAAAIAAFVALPIVAFIVGIVWRVAIASALEHERRDLAVASAAALATQAAEAATARDQTLIDDVRAEAAPVLEELRRGVSIGEPEARLIAATEEGIRDRIRSPGLRHPSLDAAVREARLRGSTSPCWAPSRPPRPWAMSSPSTSPTSWDASSTAP</sequence>
<keyword evidence="2" id="KW-0472">Membrane</keyword>
<keyword evidence="2" id="KW-0812">Transmembrane</keyword>
<accession>A0A6G7Y5P6</accession>
<keyword evidence="2" id="KW-1133">Transmembrane helix</keyword>
<feature type="region of interest" description="Disordered" evidence="1">
    <location>
        <begin position="255"/>
        <end position="291"/>
    </location>
</feature>
<feature type="transmembrane region" description="Helical" evidence="2">
    <location>
        <begin position="139"/>
        <end position="161"/>
    </location>
</feature>
<feature type="compositionally biased region" description="Polar residues" evidence="1">
    <location>
        <begin position="275"/>
        <end position="291"/>
    </location>
</feature>
<feature type="transmembrane region" description="Helical" evidence="2">
    <location>
        <begin position="112"/>
        <end position="132"/>
    </location>
</feature>
<proteinExistence type="predicted"/>
<evidence type="ECO:0000313" key="3">
    <source>
        <dbReference type="EMBL" id="QIK72214.1"/>
    </source>
</evidence>
<feature type="transmembrane region" description="Helical" evidence="2">
    <location>
        <begin position="40"/>
        <end position="58"/>
    </location>
</feature>
<dbReference type="KEGG" id="prv:G7070_07955"/>
<protein>
    <recommendedName>
        <fullName evidence="5">Histidine kinase</fullName>
    </recommendedName>
</protein>
<keyword evidence="4" id="KW-1185">Reference proteome</keyword>
<evidence type="ECO:0000256" key="2">
    <source>
        <dbReference type="SAM" id="Phobius"/>
    </source>
</evidence>
<dbReference type="AlphaFoldDB" id="A0A6G7Y5P6"/>